<keyword evidence="9" id="KW-1185">Reference proteome</keyword>
<dbReference type="InterPro" id="IPR039425">
    <property type="entry name" value="RNA_pol_sigma-70-like"/>
</dbReference>
<protein>
    <submittedName>
        <fullName evidence="8">RNA polymerase sigma-70 factor</fullName>
    </submittedName>
</protein>
<dbReference type="InterPro" id="IPR013325">
    <property type="entry name" value="RNA_pol_sigma_r2"/>
</dbReference>
<evidence type="ECO:0000256" key="1">
    <source>
        <dbReference type="ARBA" id="ARBA00010641"/>
    </source>
</evidence>
<dbReference type="Pfam" id="PF04542">
    <property type="entry name" value="Sigma70_r2"/>
    <property type="match status" value="1"/>
</dbReference>
<dbReference type="AlphaFoldDB" id="A0A8J3D0C7"/>
<dbReference type="PANTHER" id="PTHR43133:SF46">
    <property type="entry name" value="RNA POLYMERASE SIGMA-70 FACTOR ECF SUBFAMILY"/>
    <property type="match status" value="1"/>
</dbReference>
<dbReference type="InterPro" id="IPR014327">
    <property type="entry name" value="RNA_pol_sigma70_bacteroid"/>
</dbReference>
<dbReference type="InterPro" id="IPR007627">
    <property type="entry name" value="RNA_pol_sigma70_r2"/>
</dbReference>
<keyword evidence="4" id="KW-0804">Transcription</keyword>
<dbReference type="Gene3D" id="1.10.1740.10">
    <property type="match status" value="1"/>
</dbReference>
<dbReference type="EMBL" id="BMXF01000001">
    <property type="protein sequence ID" value="GHB52570.1"/>
    <property type="molecule type" value="Genomic_DNA"/>
</dbReference>
<dbReference type="Gene3D" id="1.10.10.10">
    <property type="entry name" value="Winged helix-like DNA-binding domain superfamily/Winged helix DNA-binding domain"/>
    <property type="match status" value="1"/>
</dbReference>
<dbReference type="GO" id="GO:0016987">
    <property type="term" value="F:sigma factor activity"/>
    <property type="evidence" value="ECO:0007669"/>
    <property type="project" value="UniProtKB-KW"/>
</dbReference>
<dbReference type="NCBIfam" id="TIGR02985">
    <property type="entry name" value="Sig70_bacteroi1"/>
    <property type="match status" value="1"/>
</dbReference>
<proteinExistence type="inferred from homology"/>
<dbReference type="GO" id="GO:0003677">
    <property type="term" value="F:DNA binding"/>
    <property type="evidence" value="ECO:0007669"/>
    <property type="project" value="InterPro"/>
</dbReference>
<sequence>MPVPNNEEIQPDPSPFGKSEKLTSNQFDDREMFIRQTFEQDPRAGFELLFRRYYQPLYSHATRFLYSPDVAGDIVSEVFLNFWQKKIYLNVTTSYRLYLLTSVRYAALAHLRREFRHESLDDSEAQKLAFQSPSAENTILFDELYLAIQQGVKSLPPKGQRVFMLSRFEGKSHAEIAEELSISYKTVEVHIYRALRVLRNIIDDL</sequence>
<accession>A0A8J3D0C7</accession>
<dbReference type="RefSeq" id="WP_189562439.1">
    <property type="nucleotide sequence ID" value="NZ_BMXF01000001.1"/>
</dbReference>
<feature type="region of interest" description="Disordered" evidence="5">
    <location>
        <begin position="1"/>
        <end position="20"/>
    </location>
</feature>
<evidence type="ECO:0000256" key="3">
    <source>
        <dbReference type="ARBA" id="ARBA00023082"/>
    </source>
</evidence>
<dbReference type="InterPro" id="IPR000792">
    <property type="entry name" value="Tscrpt_reg_LuxR_C"/>
</dbReference>
<evidence type="ECO:0000313" key="9">
    <source>
        <dbReference type="Proteomes" id="UP000598271"/>
    </source>
</evidence>
<dbReference type="InterPro" id="IPR014284">
    <property type="entry name" value="RNA_pol_sigma-70_dom"/>
</dbReference>
<evidence type="ECO:0000313" key="8">
    <source>
        <dbReference type="EMBL" id="GHB52570.1"/>
    </source>
</evidence>
<dbReference type="InterPro" id="IPR013249">
    <property type="entry name" value="RNA_pol_sigma70_r4_t2"/>
</dbReference>
<comment type="similarity">
    <text evidence="1">Belongs to the sigma-70 factor family. ECF subfamily.</text>
</comment>
<feature type="domain" description="RNA polymerase sigma-70 region 2" evidence="6">
    <location>
        <begin position="49"/>
        <end position="114"/>
    </location>
</feature>
<gene>
    <name evidence="8" type="ORF">GCM10007390_01550</name>
</gene>
<keyword evidence="2" id="KW-0805">Transcription regulation</keyword>
<dbReference type="SUPFAM" id="SSF88946">
    <property type="entry name" value="Sigma2 domain of RNA polymerase sigma factors"/>
    <property type="match status" value="1"/>
</dbReference>
<reference evidence="8 9" key="1">
    <citation type="journal article" date="2014" name="Int. J. Syst. Evol. Microbiol.">
        <title>Complete genome sequence of Corynebacterium casei LMG S-19264T (=DSM 44701T), isolated from a smear-ripened cheese.</title>
        <authorList>
            <consortium name="US DOE Joint Genome Institute (JGI-PGF)"/>
            <person name="Walter F."/>
            <person name="Albersmeier A."/>
            <person name="Kalinowski J."/>
            <person name="Ruckert C."/>
        </authorList>
    </citation>
    <scope>NUCLEOTIDE SEQUENCE [LARGE SCALE GENOMIC DNA]</scope>
    <source>
        <strain evidence="8 9">KCTC 12866</strain>
    </source>
</reference>
<dbReference type="InterPro" id="IPR036388">
    <property type="entry name" value="WH-like_DNA-bd_sf"/>
</dbReference>
<evidence type="ECO:0000256" key="4">
    <source>
        <dbReference type="ARBA" id="ARBA00023163"/>
    </source>
</evidence>
<evidence type="ECO:0000259" key="7">
    <source>
        <dbReference type="Pfam" id="PF08281"/>
    </source>
</evidence>
<dbReference type="GO" id="GO:0006352">
    <property type="term" value="P:DNA-templated transcription initiation"/>
    <property type="evidence" value="ECO:0007669"/>
    <property type="project" value="InterPro"/>
</dbReference>
<dbReference type="PANTHER" id="PTHR43133">
    <property type="entry name" value="RNA POLYMERASE ECF-TYPE SIGMA FACTO"/>
    <property type="match status" value="1"/>
</dbReference>
<evidence type="ECO:0000256" key="5">
    <source>
        <dbReference type="SAM" id="MobiDB-lite"/>
    </source>
</evidence>
<name>A0A8J3D0C7_9BACT</name>
<dbReference type="NCBIfam" id="TIGR02937">
    <property type="entry name" value="sigma70-ECF"/>
    <property type="match status" value="1"/>
</dbReference>
<feature type="domain" description="RNA polymerase sigma factor 70 region 4 type 2" evidence="7">
    <location>
        <begin position="147"/>
        <end position="196"/>
    </location>
</feature>
<dbReference type="PRINTS" id="PR00038">
    <property type="entry name" value="HTHLUXR"/>
</dbReference>
<keyword evidence="3" id="KW-0731">Sigma factor</keyword>
<organism evidence="8 9">
    <name type="scientific">Persicitalea jodogahamensis</name>
    <dbReference type="NCBI Taxonomy" id="402147"/>
    <lineage>
        <taxon>Bacteria</taxon>
        <taxon>Pseudomonadati</taxon>
        <taxon>Bacteroidota</taxon>
        <taxon>Cytophagia</taxon>
        <taxon>Cytophagales</taxon>
        <taxon>Spirosomataceae</taxon>
        <taxon>Persicitalea</taxon>
    </lineage>
</organism>
<dbReference type="Pfam" id="PF08281">
    <property type="entry name" value="Sigma70_r4_2"/>
    <property type="match status" value="1"/>
</dbReference>
<evidence type="ECO:0000256" key="2">
    <source>
        <dbReference type="ARBA" id="ARBA00023015"/>
    </source>
</evidence>
<dbReference type="Proteomes" id="UP000598271">
    <property type="component" value="Unassembled WGS sequence"/>
</dbReference>
<dbReference type="InterPro" id="IPR013324">
    <property type="entry name" value="RNA_pol_sigma_r3/r4-like"/>
</dbReference>
<comment type="caution">
    <text evidence="8">The sequence shown here is derived from an EMBL/GenBank/DDBJ whole genome shotgun (WGS) entry which is preliminary data.</text>
</comment>
<evidence type="ECO:0000259" key="6">
    <source>
        <dbReference type="Pfam" id="PF04542"/>
    </source>
</evidence>
<dbReference type="CDD" id="cd06171">
    <property type="entry name" value="Sigma70_r4"/>
    <property type="match status" value="1"/>
</dbReference>
<dbReference type="SUPFAM" id="SSF88659">
    <property type="entry name" value="Sigma3 and sigma4 domains of RNA polymerase sigma factors"/>
    <property type="match status" value="1"/>
</dbReference>